<sequence length="93" mass="8992">MKIIRSLMTAGALTGMFASGAAMAGETTAAAGATTAPTAQVATSDVRQSANVDKKSKLTGEAIVPVGLAAAAVIGGIVIAVDDDDDDTPDSAG</sequence>
<keyword evidence="1" id="KW-0732">Signal</keyword>
<proteinExistence type="predicted"/>
<dbReference type="RefSeq" id="WP_313914055.1">
    <property type="nucleotide sequence ID" value="NZ_CP135076.1"/>
</dbReference>
<feature type="signal peptide" evidence="1">
    <location>
        <begin position="1"/>
        <end position="24"/>
    </location>
</feature>
<protein>
    <submittedName>
        <fullName evidence="2">Uncharacterized protein</fullName>
    </submittedName>
</protein>
<accession>A0ABZ0B9M4</accession>
<dbReference type="EMBL" id="CP135076">
    <property type="protein sequence ID" value="WNO53019.1"/>
    <property type="molecule type" value="Genomic_DNA"/>
</dbReference>
<dbReference type="Proteomes" id="UP001302249">
    <property type="component" value="Chromosome"/>
</dbReference>
<feature type="chain" id="PRO_5046763034" evidence="1">
    <location>
        <begin position="25"/>
        <end position="93"/>
    </location>
</feature>
<evidence type="ECO:0000313" key="2">
    <source>
        <dbReference type="EMBL" id="WNO53019.1"/>
    </source>
</evidence>
<evidence type="ECO:0000256" key="1">
    <source>
        <dbReference type="SAM" id="SignalP"/>
    </source>
</evidence>
<evidence type="ECO:0000313" key="3">
    <source>
        <dbReference type="Proteomes" id="UP001302249"/>
    </source>
</evidence>
<keyword evidence="3" id="KW-1185">Reference proteome</keyword>
<organism evidence="2 3">
    <name type="scientific">Stakelama saccharophila</name>
    <dbReference type="NCBI Taxonomy" id="3075605"/>
    <lineage>
        <taxon>Bacteria</taxon>
        <taxon>Pseudomonadati</taxon>
        <taxon>Pseudomonadota</taxon>
        <taxon>Alphaproteobacteria</taxon>
        <taxon>Sphingomonadales</taxon>
        <taxon>Sphingomonadaceae</taxon>
        <taxon>Stakelama</taxon>
    </lineage>
</organism>
<reference evidence="2 3" key="1">
    <citation type="submission" date="2023-09" db="EMBL/GenBank/DDBJ databases">
        <authorList>
            <person name="Rey-Velasco X."/>
        </authorList>
    </citation>
    <scope>NUCLEOTIDE SEQUENCE [LARGE SCALE GENOMIC DNA]</scope>
    <source>
        <strain evidence="2 3">W311</strain>
    </source>
</reference>
<name>A0ABZ0B9M4_9SPHN</name>
<gene>
    <name evidence="2" type="ORF">RPR59_11205</name>
</gene>